<dbReference type="OrthoDB" id="3269417at2759"/>
<proteinExistence type="predicted"/>
<dbReference type="InParanoid" id="A0A0C3IBF0"/>
<reference evidence="1 2" key="1">
    <citation type="submission" date="2014-04" db="EMBL/GenBank/DDBJ databases">
        <authorList>
            <consortium name="DOE Joint Genome Institute"/>
            <person name="Kuo A."/>
            <person name="Kohler A."/>
            <person name="Costa M.D."/>
            <person name="Nagy L.G."/>
            <person name="Floudas D."/>
            <person name="Copeland A."/>
            <person name="Barry K.W."/>
            <person name="Cichocki N."/>
            <person name="Veneault-Fourrey C."/>
            <person name="LaButti K."/>
            <person name="Lindquist E.A."/>
            <person name="Lipzen A."/>
            <person name="Lundell T."/>
            <person name="Morin E."/>
            <person name="Murat C."/>
            <person name="Sun H."/>
            <person name="Tunlid A."/>
            <person name="Henrissat B."/>
            <person name="Grigoriev I.V."/>
            <person name="Hibbett D.S."/>
            <person name="Martin F."/>
            <person name="Nordberg H.P."/>
            <person name="Cantor M.N."/>
            <person name="Hua S.X."/>
        </authorList>
    </citation>
    <scope>NUCLEOTIDE SEQUENCE [LARGE SCALE GENOMIC DNA]</scope>
    <source>
        <strain evidence="1 2">Marx 270</strain>
    </source>
</reference>
<reference evidence="2" key="2">
    <citation type="submission" date="2015-01" db="EMBL/GenBank/DDBJ databases">
        <title>Evolutionary Origins and Diversification of the Mycorrhizal Mutualists.</title>
        <authorList>
            <consortium name="DOE Joint Genome Institute"/>
            <consortium name="Mycorrhizal Genomics Consortium"/>
            <person name="Kohler A."/>
            <person name="Kuo A."/>
            <person name="Nagy L.G."/>
            <person name="Floudas D."/>
            <person name="Copeland A."/>
            <person name="Barry K.W."/>
            <person name="Cichocki N."/>
            <person name="Veneault-Fourrey C."/>
            <person name="LaButti K."/>
            <person name="Lindquist E.A."/>
            <person name="Lipzen A."/>
            <person name="Lundell T."/>
            <person name="Morin E."/>
            <person name="Murat C."/>
            <person name="Riley R."/>
            <person name="Ohm R."/>
            <person name="Sun H."/>
            <person name="Tunlid A."/>
            <person name="Henrissat B."/>
            <person name="Grigoriev I.V."/>
            <person name="Hibbett D.S."/>
            <person name="Martin F."/>
        </authorList>
    </citation>
    <scope>NUCLEOTIDE SEQUENCE [LARGE SCALE GENOMIC DNA]</scope>
    <source>
        <strain evidence="2">Marx 270</strain>
    </source>
</reference>
<protein>
    <submittedName>
        <fullName evidence="1">Uncharacterized protein</fullName>
    </submittedName>
</protein>
<gene>
    <name evidence="1" type="ORF">M404DRAFT_35147</name>
</gene>
<keyword evidence="2" id="KW-1185">Reference proteome</keyword>
<dbReference type="STRING" id="870435.A0A0C3IBF0"/>
<evidence type="ECO:0000313" key="1">
    <source>
        <dbReference type="EMBL" id="KIN94377.1"/>
    </source>
</evidence>
<accession>A0A0C3IBF0</accession>
<sequence>MVNFFLLLVVDQLHEFELGVWKVIFTHLLCILFAAGGDGIQELNKRFRNIPTFARRTIQKFACKVSAMKRLAAQDFEDLLQVLRYASLRKFAARASQQSCTQPTI</sequence>
<name>A0A0C3IBF0_PISTI</name>
<dbReference type="EMBL" id="KN832101">
    <property type="protein sequence ID" value="KIN94377.1"/>
    <property type="molecule type" value="Genomic_DNA"/>
</dbReference>
<evidence type="ECO:0000313" key="2">
    <source>
        <dbReference type="Proteomes" id="UP000054217"/>
    </source>
</evidence>
<dbReference type="HOGENOM" id="CLU_116861_1_0_1"/>
<organism evidence="1 2">
    <name type="scientific">Pisolithus tinctorius Marx 270</name>
    <dbReference type="NCBI Taxonomy" id="870435"/>
    <lineage>
        <taxon>Eukaryota</taxon>
        <taxon>Fungi</taxon>
        <taxon>Dikarya</taxon>
        <taxon>Basidiomycota</taxon>
        <taxon>Agaricomycotina</taxon>
        <taxon>Agaricomycetes</taxon>
        <taxon>Agaricomycetidae</taxon>
        <taxon>Boletales</taxon>
        <taxon>Sclerodermatineae</taxon>
        <taxon>Pisolithaceae</taxon>
        <taxon>Pisolithus</taxon>
    </lineage>
</organism>
<dbReference type="Proteomes" id="UP000054217">
    <property type="component" value="Unassembled WGS sequence"/>
</dbReference>
<dbReference type="AlphaFoldDB" id="A0A0C3IBF0"/>